<dbReference type="Proteomes" id="UP000028483">
    <property type="component" value="Unassembled WGS sequence"/>
</dbReference>
<organism evidence="1">
    <name type="scientific">Xenorhabdus bovienii str. oregonense</name>
    <dbReference type="NCBI Taxonomy" id="1398202"/>
    <lineage>
        <taxon>Bacteria</taxon>
        <taxon>Pseudomonadati</taxon>
        <taxon>Pseudomonadota</taxon>
        <taxon>Gammaproteobacteria</taxon>
        <taxon>Enterobacterales</taxon>
        <taxon>Morganellaceae</taxon>
        <taxon>Xenorhabdus</taxon>
    </lineage>
</organism>
<gene>
    <name evidence="1" type="ORF">XBO1_590001</name>
</gene>
<evidence type="ECO:0000313" key="1">
    <source>
        <dbReference type="EMBL" id="CDH07745.1"/>
    </source>
</evidence>
<sequence length="239" mass="26902">MKDPKPLKYPFENPSITVGLAAINATEPPFKVEPKHLTAWFKEGVIARYMLLDDIREMWGKEALSAKFEEIFGGVKHCTLIASKVSDKDWNTLEAIERATYGIYAIDTAAALYSDEEYCTPPPMQGKNGQGEQNADSENVCFDFPMPEPVLPRYEAEKIYSMLHNQPIPEKEPRTNETKNVYKALGESIAKHGFTEKDFNGSIKQLQSKMANKGLNGVLTSVTDKTLINWLKKAEVRKP</sequence>
<name>A0A077P9J9_XENBV</name>
<dbReference type="EMBL" id="CBSX010000225">
    <property type="protein sequence ID" value="CDH07745.1"/>
    <property type="molecule type" value="Genomic_DNA"/>
</dbReference>
<dbReference type="GO" id="GO:0045493">
    <property type="term" value="P:xylan catabolic process"/>
    <property type="evidence" value="ECO:0007669"/>
    <property type="project" value="UniProtKB-KW"/>
</dbReference>
<comment type="caution">
    <text evidence="1">The sequence shown here is derived from an EMBL/GenBank/DDBJ whole genome shotgun (WGS) entry which is preliminary data.</text>
</comment>
<reference evidence="1" key="1">
    <citation type="submission" date="2013-07" db="EMBL/GenBank/DDBJ databases">
        <title>Sub-species coevolution in mutualistic symbiosis.</title>
        <authorList>
            <person name="Murfin K."/>
            <person name="Klassen J."/>
            <person name="Lee M."/>
            <person name="Forst S."/>
            <person name="Stock P."/>
            <person name="Goodrich-Blair H."/>
        </authorList>
    </citation>
    <scope>NUCLEOTIDE SEQUENCE [LARGE SCALE GENOMIC DNA]</scope>
    <source>
        <strain evidence="1">Oregonense</strain>
    </source>
</reference>
<keyword evidence="1" id="KW-0624">Polysaccharide degradation</keyword>
<dbReference type="RefSeq" id="WP_038253226.1">
    <property type="nucleotide sequence ID" value="NZ_CAWLUU010000055.1"/>
</dbReference>
<keyword evidence="1" id="KW-0119">Carbohydrate metabolism</keyword>
<dbReference type="GO" id="GO:0016798">
    <property type="term" value="F:hydrolase activity, acting on glycosyl bonds"/>
    <property type="evidence" value="ECO:0007669"/>
    <property type="project" value="UniProtKB-KW"/>
</dbReference>
<proteinExistence type="predicted"/>
<dbReference type="AlphaFoldDB" id="A0A077P9J9"/>
<dbReference type="HOGENOM" id="CLU_1097902_0_0_6"/>
<keyword evidence="1" id="KW-0858">Xylan degradation</keyword>
<protein>
    <submittedName>
        <fullName evidence="1">Xylanase-like protein (Modular protein)</fullName>
    </submittedName>
</protein>
<keyword evidence="1" id="KW-0378">Hydrolase</keyword>
<accession>A0A077P9J9</accession>
<keyword evidence="1" id="KW-0326">Glycosidase</keyword>